<dbReference type="Proteomes" id="UP000249254">
    <property type="component" value="Unassembled WGS sequence"/>
</dbReference>
<evidence type="ECO:0000259" key="1">
    <source>
        <dbReference type="PROSITE" id="PS51819"/>
    </source>
</evidence>
<keyword evidence="3" id="KW-1185">Reference proteome</keyword>
<dbReference type="AlphaFoldDB" id="A0A328ANW6"/>
<comment type="caution">
    <text evidence="2">The sequence shown here is derived from an EMBL/GenBank/DDBJ whole genome shotgun (WGS) entry which is preliminary data.</text>
</comment>
<dbReference type="OrthoDB" id="7054074at2"/>
<dbReference type="PROSITE" id="PS51819">
    <property type="entry name" value="VOC"/>
    <property type="match status" value="1"/>
</dbReference>
<reference evidence="3" key="1">
    <citation type="submission" date="2018-05" db="EMBL/GenBank/DDBJ databases">
        <authorList>
            <person name="Li X."/>
        </authorList>
    </citation>
    <scope>NUCLEOTIDE SEQUENCE [LARGE SCALE GENOMIC DNA]</scope>
    <source>
        <strain evidence="3">LX32</strain>
    </source>
</reference>
<feature type="domain" description="VOC" evidence="1">
    <location>
        <begin position="31"/>
        <end position="158"/>
    </location>
</feature>
<accession>A0A328ANW6</accession>
<dbReference type="InterPro" id="IPR029068">
    <property type="entry name" value="Glyas_Bleomycin-R_OHBP_Dase"/>
</dbReference>
<evidence type="ECO:0000313" key="2">
    <source>
        <dbReference type="EMBL" id="RAK55556.1"/>
    </source>
</evidence>
<proteinExistence type="predicted"/>
<evidence type="ECO:0000313" key="3">
    <source>
        <dbReference type="Proteomes" id="UP000249254"/>
    </source>
</evidence>
<dbReference type="Gene3D" id="3.10.180.10">
    <property type="entry name" value="2,3-Dihydroxybiphenyl 1,2-Dioxygenase, domain 1"/>
    <property type="match status" value="1"/>
</dbReference>
<sequence>MLFLPDEVIGPEDGPGKGPQTAWVGGETIMRLRQVALVGRDLAAIRQDITEVLGLGGAYADPGVGKYGLANQVWPIGDTFLEVVSPTQDGTTAGRLLDKRGGDGGYMAIFQTDDLAADRARIAKAGVRVVDQMDRGGASFTHLHPKDVPGAIVSVDAMEPKERWEWGGPDWRDNVRTDSAVEIRGAEVQGEDPAAMSERWAQVLACPREQTADGWRLVTEGGEIRFTPLKDARGEGLTAFDVAVRDPAAVRARAKVRGCVDQAGEVVLCGTRVRLVQA</sequence>
<protein>
    <recommendedName>
        <fullName evidence="1">VOC domain-containing protein</fullName>
    </recommendedName>
</protein>
<dbReference type="Pfam" id="PF13468">
    <property type="entry name" value="Glyoxalase_3"/>
    <property type="match status" value="1"/>
</dbReference>
<dbReference type="InterPro" id="IPR037523">
    <property type="entry name" value="VOC_core"/>
</dbReference>
<gene>
    <name evidence="2" type="ORF">DJ017_14080</name>
</gene>
<dbReference type="InterPro" id="IPR025870">
    <property type="entry name" value="Glyoxalase-like_dom"/>
</dbReference>
<organism evidence="2 3">
    <name type="scientific">Phenylobacterium soli</name>
    <dbReference type="NCBI Taxonomy" id="2170551"/>
    <lineage>
        <taxon>Bacteria</taxon>
        <taxon>Pseudomonadati</taxon>
        <taxon>Pseudomonadota</taxon>
        <taxon>Alphaproteobacteria</taxon>
        <taxon>Caulobacterales</taxon>
        <taxon>Caulobacteraceae</taxon>
        <taxon>Phenylobacterium</taxon>
    </lineage>
</organism>
<name>A0A328ANW6_9CAUL</name>
<dbReference type="EMBL" id="QFYQ01000001">
    <property type="protein sequence ID" value="RAK55556.1"/>
    <property type="molecule type" value="Genomic_DNA"/>
</dbReference>
<dbReference type="SUPFAM" id="SSF54593">
    <property type="entry name" value="Glyoxalase/Bleomycin resistance protein/Dihydroxybiphenyl dioxygenase"/>
    <property type="match status" value="1"/>
</dbReference>